<reference evidence="1 2" key="1">
    <citation type="submission" date="2019-11" db="EMBL/GenBank/DDBJ databases">
        <title>Metabolism of dissolved organic matter in forest soils.</title>
        <authorList>
            <person name="Cyle K.T."/>
            <person name="Wilhelm R.C."/>
            <person name="Martinez C.E."/>
        </authorList>
    </citation>
    <scope>NUCLEOTIDE SEQUENCE [LARGE SCALE GENOMIC DNA]</scope>
    <source>
        <strain evidence="1 2">5N</strain>
    </source>
</reference>
<proteinExistence type="predicted"/>
<evidence type="ECO:0000313" key="1">
    <source>
        <dbReference type="EMBL" id="NPT55429.1"/>
    </source>
</evidence>
<dbReference type="EMBL" id="WOEZ01000060">
    <property type="protein sequence ID" value="NPT55429.1"/>
    <property type="molecule type" value="Genomic_DNA"/>
</dbReference>
<accession>A0A972NNF5</accession>
<comment type="caution">
    <text evidence="1">The sequence shown here is derived from an EMBL/GenBank/DDBJ whole genome shotgun (WGS) entry which is preliminary data.</text>
</comment>
<dbReference type="RefSeq" id="WP_172164400.1">
    <property type="nucleotide sequence ID" value="NZ_WOEZ01000060.1"/>
</dbReference>
<name>A0A972NNF5_9BURK</name>
<protein>
    <submittedName>
        <fullName evidence="1">Uncharacterized protein</fullName>
    </submittedName>
</protein>
<organism evidence="1 2">
    <name type="scientific">Paraburkholderia elongata</name>
    <dbReference type="NCBI Taxonomy" id="2675747"/>
    <lineage>
        <taxon>Bacteria</taxon>
        <taxon>Pseudomonadati</taxon>
        <taxon>Pseudomonadota</taxon>
        <taxon>Betaproteobacteria</taxon>
        <taxon>Burkholderiales</taxon>
        <taxon>Burkholderiaceae</taxon>
        <taxon>Paraburkholderia</taxon>
    </lineage>
</organism>
<sequence>MKAAKLKRASEEARCLSAHEIATLLRLHDAPVELMAVTPDVMALREVGLVQLLESEQGQARFALTAMGNAVLRVLGAG</sequence>
<keyword evidence="2" id="KW-1185">Reference proteome</keyword>
<evidence type="ECO:0000313" key="2">
    <source>
        <dbReference type="Proteomes" id="UP000655523"/>
    </source>
</evidence>
<gene>
    <name evidence="1" type="ORF">GNZ13_12670</name>
</gene>
<dbReference type="Proteomes" id="UP000655523">
    <property type="component" value="Unassembled WGS sequence"/>
</dbReference>
<dbReference type="AlphaFoldDB" id="A0A972NNF5"/>